<dbReference type="OrthoDB" id="9797498at2"/>
<dbReference type="Gene3D" id="2.30.40.10">
    <property type="entry name" value="Urease, subunit C, domain 1"/>
    <property type="match status" value="1"/>
</dbReference>
<dbReference type="HOGENOM" id="CLU_023620_2_2_9"/>
<dbReference type="KEGG" id="pbd:PBOR_17925"/>
<dbReference type="Gene3D" id="3.20.20.140">
    <property type="entry name" value="Metal-dependent hydrolases"/>
    <property type="match status" value="1"/>
</dbReference>
<evidence type="ECO:0000313" key="2">
    <source>
        <dbReference type="EMBL" id="AIQ58611.1"/>
    </source>
</evidence>
<dbReference type="InterPro" id="IPR011059">
    <property type="entry name" value="Metal-dep_hydrolase_composite"/>
</dbReference>
<name>A0A089LAS5_PAEBO</name>
<dbReference type="AlphaFoldDB" id="A0A089LAS5"/>
<dbReference type="InterPro" id="IPR006680">
    <property type="entry name" value="Amidohydro-rel"/>
</dbReference>
<keyword evidence="3" id="KW-1185">Reference proteome</keyword>
<dbReference type="Proteomes" id="UP000029518">
    <property type="component" value="Chromosome"/>
</dbReference>
<dbReference type="RefSeq" id="WP_042213687.1">
    <property type="nucleotide sequence ID" value="NZ_CP009285.1"/>
</dbReference>
<gene>
    <name evidence="2" type="ORF">PBOR_17925</name>
</gene>
<organism evidence="2 3">
    <name type="scientific">Paenibacillus borealis</name>
    <dbReference type="NCBI Taxonomy" id="160799"/>
    <lineage>
        <taxon>Bacteria</taxon>
        <taxon>Bacillati</taxon>
        <taxon>Bacillota</taxon>
        <taxon>Bacilli</taxon>
        <taxon>Bacillales</taxon>
        <taxon>Paenibacillaceae</taxon>
        <taxon>Paenibacillus</taxon>
    </lineage>
</organism>
<dbReference type="SUPFAM" id="SSF51556">
    <property type="entry name" value="Metallo-dependent hydrolases"/>
    <property type="match status" value="1"/>
</dbReference>
<evidence type="ECO:0000259" key="1">
    <source>
        <dbReference type="Pfam" id="PF01979"/>
    </source>
</evidence>
<dbReference type="SUPFAM" id="SSF51338">
    <property type="entry name" value="Composite domain of metallo-dependent hydrolases"/>
    <property type="match status" value="1"/>
</dbReference>
<dbReference type="PANTHER" id="PTHR43135">
    <property type="entry name" value="ALPHA-D-RIBOSE 1-METHYLPHOSPHONATE 5-TRIPHOSPHATE DIPHOSPHATASE"/>
    <property type="match status" value="1"/>
</dbReference>
<dbReference type="InterPro" id="IPR051781">
    <property type="entry name" value="Metallo-dep_Hydrolase"/>
</dbReference>
<protein>
    <submittedName>
        <fullName evidence="2">Amidohydrolase</fullName>
    </submittedName>
</protein>
<dbReference type="EMBL" id="CP009285">
    <property type="protein sequence ID" value="AIQ58611.1"/>
    <property type="molecule type" value="Genomic_DNA"/>
</dbReference>
<feature type="domain" description="Amidohydrolase-related" evidence="1">
    <location>
        <begin position="55"/>
        <end position="372"/>
    </location>
</feature>
<dbReference type="Pfam" id="PF01979">
    <property type="entry name" value="Amidohydro_1"/>
    <property type="match status" value="1"/>
</dbReference>
<dbReference type="InterPro" id="IPR032466">
    <property type="entry name" value="Metal_Hydrolase"/>
</dbReference>
<sequence>MILKQPQLQAYNGIHIAGIEGKRFDIEIQNGRFTSVAEAGSKHVETEEPQQKLWISPGIIDLHTHLAWTDFDHADQLNRDSREVEVMQAEAFAATLRTGVTTARDAGGILPSTIRHLVKYYQQPLRVQTSSEMLGAADAKGVKHLEQRLNEIYATGAGWIKIMATGGLGAPTEKVTEPNFSEEEFAFIVRHAHANHKKVLVHTWGGVTIDWSIRAGVESIEHGMFLTWDQAGRLAESGVAFVPTTSIYRIAADPKGVLALNPVICERAARAADAHATAIGYAKRAGIRLGFGTDYATPSLHGYNLQEFDTLFDYGLSRAEAWKSATQDAAEILGSGHELGRIAEGYIADAVIYAADPYQAQNAGQLRKSIISVVTGAQESDLLQIN</sequence>
<accession>A0A089LAS5</accession>
<dbReference type="GO" id="GO:0016810">
    <property type="term" value="F:hydrolase activity, acting on carbon-nitrogen (but not peptide) bonds"/>
    <property type="evidence" value="ECO:0007669"/>
    <property type="project" value="InterPro"/>
</dbReference>
<reference evidence="2" key="1">
    <citation type="submission" date="2014-08" db="EMBL/GenBank/DDBJ databases">
        <title>Comparative genomics of the Paenibacillus odorifer group.</title>
        <authorList>
            <person name="den Bakker H.C."/>
            <person name="Tsai Y.-C.Y.-C."/>
            <person name="Martin N."/>
            <person name="Korlach J."/>
            <person name="Wiedmann M."/>
        </authorList>
    </citation>
    <scope>NUCLEOTIDE SEQUENCE [LARGE SCALE GENOMIC DNA]</scope>
    <source>
        <strain evidence="2">DSM 13188</strain>
    </source>
</reference>
<evidence type="ECO:0000313" key="3">
    <source>
        <dbReference type="Proteomes" id="UP000029518"/>
    </source>
</evidence>
<dbReference type="PANTHER" id="PTHR43135:SF3">
    <property type="entry name" value="ALPHA-D-RIBOSE 1-METHYLPHOSPHONATE 5-TRIPHOSPHATE DIPHOSPHATASE"/>
    <property type="match status" value="1"/>
</dbReference>
<proteinExistence type="predicted"/>